<evidence type="ECO:0000256" key="6">
    <source>
        <dbReference type="ARBA" id="ARBA00023136"/>
    </source>
</evidence>
<keyword evidence="5 7" id="KW-1133">Transmembrane helix</keyword>
<dbReference type="OrthoDB" id="9795150at2"/>
<dbReference type="Pfam" id="PF07690">
    <property type="entry name" value="MFS_1"/>
    <property type="match status" value="1"/>
</dbReference>
<dbReference type="AlphaFoldDB" id="K1L931"/>
<dbReference type="InterPro" id="IPR011701">
    <property type="entry name" value="MFS"/>
</dbReference>
<dbReference type="RefSeq" id="WP_009183261.1">
    <property type="nucleotide sequence ID" value="NZ_AMGM01000002.1"/>
</dbReference>
<feature type="transmembrane region" description="Helical" evidence="7">
    <location>
        <begin position="239"/>
        <end position="259"/>
    </location>
</feature>
<organism evidence="9 10">
    <name type="scientific">Cecembia lonarensis (strain CCUG 58316 / KCTC 22772 / LW9)</name>
    <dbReference type="NCBI Taxonomy" id="1225176"/>
    <lineage>
        <taxon>Bacteria</taxon>
        <taxon>Pseudomonadati</taxon>
        <taxon>Bacteroidota</taxon>
        <taxon>Cytophagia</taxon>
        <taxon>Cytophagales</taxon>
        <taxon>Cyclobacteriaceae</taxon>
        <taxon>Cecembia</taxon>
    </lineage>
</organism>
<evidence type="ECO:0000256" key="4">
    <source>
        <dbReference type="ARBA" id="ARBA00022692"/>
    </source>
</evidence>
<evidence type="ECO:0000256" key="7">
    <source>
        <dbReference type="SAM" id="Phobius"/>
    </source>
</evidence>
<gene>
    <name evidence="9" type="primary">glcP</name>
    <name evidence="9" type="ORF">B879_00207</name>
</gene>
<feature type="transmembrane region" description="Helical" evidence="7">
    <location>
        <begin position="359"/>
        <end position="378"/>
    </location>
</feature>
<dbReference type="EMBL" id="AMGM01000002">
    <property type="protein sequence ID" value="EKB51156.1"/>
    <property type="molecule type" value="Genomic_DNA"/>
</dbReference>
<comment type="caution">
    <text evidence="9">The sequence shown here is derived from an EMBL/GenBank/DDBJ whole genome shotgun (WGS) entry which is preliminary data.</text>
</comment>
<protein>
    <submittedName>
        <fullName evidence="9">Glucose/mannose:H(+) symporter</fullName>
    </submittedName>
</protein>
<evidence type="ECO:0000256" key="3">
    <source>
        <dbReference type="ARBA" id="ARBA00022448"/>
    </source>
</evidence>
<feature type="transmembrane region" description="Helical" evidence="7">
    <location>
        <begin position="94"/>
        <end position="118"/>
    </location>
</feature>
<feature type="transmembrane region" description="Helical" evidence="7">
    <location>
        <begin position="271"/>
        <end position="288"/>
    </location>
</feature>
<dbReference type="InterPro" id="IPR051788">
    <property type="entry name" value="MFS_Transporter"/>
</dbReference>
<keyword evidence="10" id="KW-1185">Reference proteome</keyword>
<dbReference type="GO" id="GO:0012505">
    <property type="term" value="C:endomembrane system"/>
    <property type="evidence" value="ECO:0007669"/>
    <property type="project" value="UniProtKB-SubCell"/>
</dbReference>
<evidence type="ECO:0000259" key="8">
    <source>
        <dbReference type="PROSITE" id="PS50850"/>
    </source>
</evidence>
<comment type="subcellular location">
    <subcellularLocation>
        <location evidence="1">Endomembrane system</location>
        <topology evidence="1">Multi-pass membrane protein</topology>
    </subcellularLocation>
</comment>
<dbReference type="PANTHER" id="PTHR23514">
    <property type="entry name" value="BYPASS OF STOP CODON PROTEIN 6"/>
    <property type="match status" value="1"/>
</dbReference>
<keyword evidence="4 7" id="KW-0812">Transmembrane</keyword>
<evidence type="ECO:0000256" key="2">
    <source>
        <dbReference type="ARBA" id="ARBA00008335"/>
    </source>
</evidence>
<sequence>MSNKKILIFISFLAFISLGLPDGLLGVAWPFISERLQVPLDQLGVLLVSFVAGYLSSSLSNSKIMEKVSLGMLLTLSCFLTGSSLFAFALIEHWFLLIIAAYFLGAGGGAIDTSINVFASANFSASVVNWLHAFYGIGATSGPLILTAFIIQGETWKAGYWTVGSVQVLLGILFFSTSKLWQHQDKSENSGPNASYKEVLKQTSVWISIMVFFIYTGTEIGIGQWLYSILIKSRDISEANGGFWVSAYWGSLTIGRILFGFILKKTSTHKVIYMAASGLILGTFIFYLDFHYLSSFASVLLIGLSCAPIFPSMIASVPNMFYSKEAGAIIGFQVSAAMIGGAVLPAISGFLSRYYSLELISLAFFIQAILLLVGYHWLSKKTKNK</sequence>
<feature type="transmembrane region" description="Helical" evidence="7">
    <location>
        <begin position="205"/>
        <end position="227"/>
    </location>
</feature>
<feature type="transmembrane region" description="Helical" evidence="7">
    <location>
        <begin position="326"/>
        <end position="347"/>
    </location>
</feature>
<dbReference type="InterPro" id="IPR036259">
    <property type="entry name" value="MFS_trans_sf"/>
</dbReference>
<dbReference type="SUPFAM" id="SSF103473">
    <property type="entry name" value="MFS general substrate transporter"/>
    <property type="match status" value="1"/>
</dbReference>
<feature type="domain" description="Major facilitator superfamily (MFS) profile" evidence="8">
    <location>
        <begin position="7"/>
        <end position="385"/>
    </location>
</feature>
<keyword evidence="6 7" id="KW-0472">Membrane</keyword>
<name>K1L931_CECL9</name>
<comment type="similarity">
    <text evidence="2">Belongs to the major facilitator superfamily.</text>
</comment>
<accession>K1L931</accession>
<dbReference type="Gene3D" id="1.20.1250.20">
    <property type="entry name" value="MFS general substrate transporter like domains"/>
    <property type="match status" value="2"/>
</dbReference>
<feature type="transmembrane region" description="Helical" evidence="7">
    <location>
        <begin position="130"/>
        <end position="152"/>
    </location>
</feature>
<dbReference type="Proteomes" id="UP000004478">
    <property type="component" value="Unassembled WGS sequence"/>
</dbReference>
<feature type="transmembrane region" description="Helical" evidence="7">
    <location>
        <begin position="158"/>
        <end position="176"/>
    </location>
</feature>
<dbReference type="GO" id="GO:0016020">
    <property type="term" value="C:membrane"/>
    <property type="evidence" value="ECO:0007669"/>
    <property type="project" value="TreeGrafter"/>
</dbReference>
<dbReference type="PANTHER" id="PTHR23514:SF3">
    <property type="entry name" value="BYPASS OF STOP CODON PROTEIN 6"/>
    <property type="match status" value="1"/>
</dbReference>
<dbReference type="InterPro" id="IPR020846">
    <property type="entry name" value="MFS_dom"/>
</dbReference>
<evidence type="ECO:0000256" key="5">
    <source>
        <dbReference type="ARBA" id="ARBA00022989"/>
    </source>
</evidence>
<evidence type="ECO:0000256" key="1">
    <source>
        <dbReference type="ARBA" id="ARBA00004127"/>
    </source>
</evidence>
<dbReference type="PROSITE" id="PS50850">
    <property type="entry name" value="MFS"/>
    <property type="match status" value="1"/>
</dbReference>
<keyword evidence="3" id="KW-0813">Transport</keyword>
<feature type="transmembrane region" description="Helical" evidence="7">
    <location>
        <begin position="36"/>
        <end position="56"/>
    </location>
</feature>
<reference evidence="9 10" key="1">
    <citation type="journal article" date="2012" name="J. Bacteriol.">
        <title>Draft Genome Sequence of Cecembia lonarensis Strain LW9T, Isolated from Lonar Lake, a Haloalkaline Lake in India.</title>
        <authorList>
            <person name="Shivaji S."/>
            <person name="Ara S."/>
            <person name="Singh A."/>
            <person name="Pinnaka A.K."/>
        </authorList>
    </citation>
    <scope>NUCLEOTIDE SEQUENCE [LARGE SCALE GENOMIC DNA]</scope>
    <source>
        <strain evidence="9 10">LW9</strain>
    </source>
</reference>
<proteinExistence type="inferred from homology"/>
<feature type="transmembrane region" description="Helical" evidence="7">
    <location>
        <begin position="68"/>
        <end position="88"/>
    </location>
</feature>
<feature type="transmembrane region" description="Helical" evidence="7">
    <location>
        <begin position="294"/>
        <end position="314"/>
    </location>
</feature>
<dbReference type="GO" id="GO:0022857">
    <property type="term" value="F:transmembrane transporter activity"/>
    <property type="evidence" value="ECO:0007669"/>
    <property type="project" value="InterPro"/>
</dbReference>
<evidence type="ECO:0000313" key="10">
    <source>
        <dbReference type="Proteomes" id="UP000004478"/>
    </source>
</evidence>
<evidence type="ECO:0000313" key="9">
    <source>
        <dbReference type="EMBL" id="EKB51156.1"/>
    </source>
</evidence>